<evidence type="ECO:0000313" key="1">
    <source>
        <dbReference type="EMBL" id="MYM85519.1"/>
    </source>
</evidence>
<evidence type="ECO:0000313" key="2">
    <source>
        <dbReference type="Proteomes" id="UP000474565"/>
    </source>
</evidence>
<comment type="caution">
    <text evidence="1">The sequence shown here is derived from an EMBL/GenBank/DDBJ whole genome shotgun (WGS) entry which is preliminary data.</text>
</comment>
<dbReference type="Proteomes" id="UP000474565">
    <property type="component" value="Unassembled WGS sequence"/>
</dbReference>
<name>A0A6L8MU41_9BURK</name>
<reference evidence="1 2" key="1">
    <citation type="submission" date="2019-12" db="EMBL/GenBank/DDBJ databases">
        <title>Novel species isolated from a subtropical stream in China.</title>
        <authorList>
            <person name="Lu H."/>
        </authorList>
    </citation>
    <scope>NUCLEOTIDE SEQUENCE [LARGE SCALE GENOMIC DNA]</scope>
    <source>
        <strain evidence="1 2">FT50W</strain>
    </source>
</reference>
<dbReference type="AlphaFoldDB" id="A0A6L8MU41"/>
<sequence length="128" mass="14344">MVYTSITQLTEDGKFKKRVSEPLAAIGDHHDLIVMARDYVAGLWDAQLEYRIALADFAFNTESAYTEGVYLYADADVRGALPNVVALAAVGRATDGSIKERTPIVYDLIAQRKHYEQKNDETSRRQFG</sequence>
<proteinExistence type="predicted"/>
<organism evidence="1 2">
    <name type="scientific">Duganella lactea</name>
    <dbReference type="NCBI Taxonomy" id="2692173"/>
    <lineage>
        <taxon>Bacteria</taxon>
        <taxon>Pseudomonadati</taxon>
        <taxon>Pseudomonadota</taxon>
        <taxon>Betaproteobacteria</taxon>
        <taxon>Burkholderiales</taxon>
        <taxon>Oxalobacteraceae</taxon>
        <taxon>Telluria group</taxon>
        <taxon>Duganella</taxon>
    </lineage>
</organism>
<dbReference type="RefSeq" id="WP_161021799.1">
    <property type="nucleotide sequence ID" value="NZ_WWCP01000086.1"/>
</dbReference>
<gene>
    <name evidence="1" type="ORF">GTP44_26805</name>
</gene>
<protein>
    <submittedName>
        <fullName evidence="1">Uncharacterized protein</fullName>
    </submittedName>
</protein>
<accession>A0A6L8MU41</accession>
<dbReference type="EMBL" id="WWCP01000086">
    <property type="protein sequence ID" value="MYM85519.1"/>
    <property type="molecule type" value="Genomic_DNA"/>
</dbReference>